<dbReference type="HOGENOM" id="CLU_135504_0_0_10"/>
<evidence type="ECO:0000313" key="2">
    <source>
        <dbReference type="EMBL" id="AEE53159.1"/>
    </source>
</evidence>
<dbReference type="AlphaFoldDB" id="F4L7D2"/>
<evidence type="ECO:0000313" key="3">
    <source>
        <dbReference type="Proteomes" id="UP000008461"/>
    </source>
</evidence>
<evidence type="ECO:0000256" key="1">
    <source>
        <dbReference type="SAM" id="Phobius"/>
    </source>
</evidence>
<dbReference type="eggNOG" id="ENOG5032YUJ">
    <property type="taxonomic scope" value="Bacteria"/>
</dbReference>
<organism evidence="2 3">
    <name type="scientific">Haliscomenobacter hydrossis (strain ATCC 27775 / DSM 1100 / LMG 10767 / O)</name>
    <dbReference type="NCBI Taxonomy" id="760192"/>
    <lineage>
        <taxon>Bacteria</taxon>
        <taxon>Pseudomonadati</taxon>
        <taxon>Bacteroidota</taxon>
        <taxon>Saprospiria</taxon>
        <taxon>Saprospirales</taxon>
        <taxon>Haliscomenobacteraceae</taxon>
        <taxon>Haliscomenobacter</taxon>
    </lineage>
</organism>
<feature type="transmembrane region" description="Helical" evidence="1">
    <location>
        <begin position="6"/>
        <end position="24"/>
    </location>
</feature>
<dbReference type="RefSeq" id="WP_013767693.1">
    <property type="nucleotide sequence ID" value="NC_015510.1"/>
</dbReference>
<protein>
    <submittedName>
        <fullName evidence="2">Uncharacterized protein</fullName>
    </submittedName>
</protein>
<gene>
    <name evidence="2" type="ordered locus">Halhy_5334</name>
</gene>
<proteinExistence type="predicted"/>
<keyword evidence="3" id="KW-1185">Reference proteome</keyword>
<dbReference type="OrthoDB" id="1524706at2"/>
<dbReference type="EMBL" id="CP002691">
    <property type="protein sequence ID" value="AEE53159.1"/>
    <property type="molecule type" value="Genomic_DNA"/>
</dbReference>
<sequence>MDLGVTLTGVIIVLLCIIPFVVMSQNSKRKKQKKLQNLFDFAAKNQGNITQHDFWHKSSIGLDETNNTLFFIRTLQDKEITQVVKLEDMQKCQLINTNRIINDQDSQVKVIDKLELSFTPRDKQQAAIVLEFFKVESDSLTLTGELQLAEKWTNLANAQINALVHN</sequence>
<keyword evidence="1" id="KW-0472">Membrane</keyword>
<name>F4L7D2_HALH1</name>
<dbReference type="Proteomes" id="UP000008461">
    <property type="component" value="Chromosome"/>
</dbReference>
<dbReference type="STRING" id="760192.Halhy_5334"/>
<reference key="2">
    <citation type="submission" date="2011-04" db="EMBL/GenBank/DDBJ databases">
        <title>Complete sequence of chromosome of Haliscomenobacter hydrossis DSM 1100.</title>
        <authorList>
            <consortium name="US DOE Joint Genome Institute (JGI-PGF)"/>
            <person name="Lucas S."/>
            <person name="Han J."/>
            <person name="Lapidus A."/>
            <person name="Bruce D."/>
            <person name="Goodwin L."/>
            <person name="Pitluck S."/>
            <person name="Peters L."/>
            <person name="Kyrpides N."/>
            <person name="Mavromatis K."/>
            <person name="Ivanova N."/>
            <person name="Ovchinnikova G."/>
            <person name="Pagani I."/>
            <person name="Daligault H."/>
            <person name="Detter J.C."/>
            <person name="Han C."/>
            <person name="Land M."/>
            <person name="Hauser L."/>
            <person name="Markowitz V."/>
            <person name="Cheng J.-F."/>
            <person name="Hugenholtz P."/>
            <person name="Woyke T."/>
            <person name="Wu D."/>
            <person name="Verbarg S."/>
            <person name="Frueling A."/>
            <person name="Brambilla E."/>
            <person name="Klenk H.-P."/>
            <person name="Eisen J.A."/>
        </authorList>
    </citation>
    <scope>NUCLEOTIDE SEQUENCE</scope>
    <source>
        <strain>DSM 1100</strain>
    </source>
</reference>
<reference evidence="2 3" key="1">
    <citation type="journal article" date="2011" name="Stand. Genomic Sci.">
        <title>Complete genome sequence of Haliscomenobacter hydrossis type strain (O).</title>
        <authorList>
            <consortium name="US DOE Joint Genome Institute (JGI-PGF)"/>
            <person name="Daligault H."/>
            <person name="Lapidus A."/>
            <person name="Zeytun A."/>
            <person name="Nolan M."/>
            <person name="Lucas S."/>
            <person name="Del Rio T.G."/>
            <person name="Tice H."/>
            <person name="Cheng J.F."/>
            <person name="Tapia R."/>
            <person name="Han C."/>
            <person name="Goodwin L."/>
            <person name="Pitluck S."/>
            <person name="Liolios K."/>
            <person name="Pagani I."/>
            <person name="Ivanova N."/>
            <person name="Huntemann M."/>
            <person name="Mavromatis K."/>
            <person name="Mikhailova N."/>
            <person name="Pati A."/>
            <person name="Chen A."/>
            <person name="Palaniappan K."/>
            <person name="Land M."/>
            <person name="Hauser L."/>
            <person name="Brambilla E.M."/>
            <person name="Rohde M."/>
            <person name="Verbarg S."/>
            <person name="Goker M."/>
            <person name="Bristow J."/>
            <person name="Eisen J.A."/>
            <person name="Markowitz V."/>
            <person name="Hugenholtz P."/>
            <person name="Kyrpides N.C."/>
            <person name="Klenk H.P."/>
            <person name="Woyke T."/>
        </authorList>
    </citation>
    <scope>NUCLEOTIDE SEQUENCE [LARGE SCALE GENOMIC DNA]</scope>
    <source>
        <strain evidence="3">ATCC 27775 / DSM 1100 / LMG 10767 / O</strain>
    </source>
</reference>
<keyword evidence="1" id="KW-1133">Transmembrane helix</keyword>
<accession>F4L7D2</accession>
<keyword evidence="1" id="KW-0812">Transmembrane</keyword>
<dbReference type="KEGG" id="hhy:Halhy_5334"/>